<dbReference type="PANTHER" id="PTHR11699">
    <property type="entry name" value="ALDEHYDE DEHYDROGENASE-RELATED"/>
    <property type="match status" value="1"/>
</dbReference>
<evidence type="ECO:0000256" key="3">
    <source>
        <dbReference type="PROSITE-ProRule" id="PRU10007"/>
    </source>
</evidence>
<dbReference type="InterPro" id="IPR016162">
    <property type="entry name" value="Ald_DH_N"/>
</dbReference>
<keyword evidence="7" id="KW-1185">Reference proteome</keyword>
<evidence type="ECO:0000256" key="4">
    <source>
        <dbReference type="RuleBase" id="RU003345"/>
    </source>
</evidence>
<keyword evidence="2 4" id="KW-0560">Oxidoreductase</keyword>
<dbReference type="EMBL" id="MAYT01000027">
    <property type="protein sequence ID" value="OCA85320.1"/>
    <property type="molecule type" value="Genomic_DNA"/>
</dbReference>
<sequence>MTTKQELKQYQNFINGKLMAASSGNTMDSIEPSTGEAWAKIPLSTQEDVEKVVTAARQAFPAWSALSAEERSGYLRRIGDAISLHDEELTTLETRDNGEVIAVAPYLAEAIKSVWYDAAGACKEGSQGKTVQMGPTSIGYTLREPFGVVLGILPWNAPLFTFTIKAAYALAAGNTVIIKPSQQASVSSLRYGELLGGILPSGVLNVISGLGRDIGDALVAHPGVSKVSMTGSGTTAGSILRASARHPKPTIFELGGKSPNIVFEDADLDKAVDGVIHAIYTSNAGQRCTAGSRILIQQSIFEEMIDRIRERIKNTIKAGDPMDLASTMGPLSSLDQYVKIRSYIKLGVEEGGEIVCGGRHGGENVLPDKPEFSGGYWVEPTLFKVNSNTLRICQEEIFGPVAVVMPFETEEEAAAIANDTCFGLGAGVWTRDLNLAHRMIRKIESGNVWVNTYSRVGADLPFGGFKESGYGTDSILEYSREKACVIEIEE</sequence>
<dbReference type="GO" id="GO:0016620">
    <property type="term" value="F:oxidoreductase activity, acting on the aldehyde or oxo group of donors, NAD or NADP as acceptor"/>
    <property type="evidence" value="ECO:0007669"/>
    <property type="project" value="InterPro"/>
</dbReference>
<proteinExistence type="inferred from homology"/>
<dbReference type="Proteomes" id="UP000092578">
    <property type="component" value="Unassembled WGS sequence"/>
</dbReference>
<dbReference type="Gene3D" id="3.40.605.10">
    <property type="entry name" value="Aldehyde Dehydrogenase, Chain A, domain 1"/>
    <property type="match status" value="1"/>
</dbReference>
<dbReference type="InterPro" id="IPR016161">
    <property type="entry name" value="Ald_DH/histidinol_DH"/>
</dbReference>
<dbReference type="InterPro" id="IPR029510">
    <property type="entry name" value="Ald_DH_CS_GLU"/>
</dbReference>
<dbReference type="PROSITE" id="PS00687">
    <property type="entry name" value="ALDEHYDE_DEHYDR_GLU"/>
    <property type="match status" value="1"/>
</dbReference>
<feature type="active site" evidence="3">
    <location>
        <position position="253"/>
    </location>
</feature>
<evidence type="ECO:0000259" key="5">
    <source>
        <dbReference type="Pfam" id="PF00171"/>
    </source>
</evidence>
<dbReference type="Pfam" id="PF00171">
    <property type="entry name" value="Aldedh"/>
    <property type="match status" value="1"/>
</dbReference>
<evidence type="ECO:0000313" key="6">
    <source>
        <dbReference type="EMBL" id="OCA85320.1"/>
    </source>
</evidence>
<evidence type="ECO:0000256" key="2">
    <source>
        <dbReference type="ARBA" id="ARBA00023002"/>
    </source>
</evidence>
<protein>
    <submittedName>
        <fullName evidence="6">Aldehyde dehydrogenase</fullName>
    </submittedName>
</protein>
<comment type="caution">
    <text evidence="6">The sequence shown here is derived from an EMBL/GenBank/DDBJ whole genome shotgun (WGS) entry which is preliminary data.</text>
</comment>
<dbReference type="RefSeq" id="WP_065411291.1">
    <property type="nucleotide sequence ID" value="NZ_MAYT01000027.1"/>
</dbReference>
<dbReference type="InterPro" id="IPR016163">
    <property type="entry name" value="Ald_DH_C"/>
</dbReference>
<dbReference type="FunFam" id="3.40.309.10:FF:000012">
    <property type="entry name" value="Betaine aldehyde dehydrogenase"/>
    <property type="match status" value="1"/>
</dbReference>
<organism evidence="6 7">
    <name type="scientific">Pseudobacillus wudalianchiensis</name>
    <dbReference type="NCBI Taxonomy" id="1743143"/>
    <lineage>
        <taxon>Bacteria</taxon>
        <taxon>Bacillati</taxon>
        <taxon>Bacillota</taxon>
        <taxon>Bacilli</taxon>
        <taxon>Bacillales</taxon>
        <taxon>Bacillaceae</taxon>
        <taxon>Pseudobacillus</taxon>
    </lineage>
</organism>
<name>A0A1B9AN74_9BACI</name>
<dbReference type="Gene3D" id="3.40.309.10">
    <property type="entry name" value="Aldehyde Dehydrogenase, Chain A, domain 2"/>
    <property type="match status" value="1"/>
</dbReference>
<feature type="domain" description="Aldehyde dehydrogenase" evidence="5">
    <location>
        <begin position="22"/>
        <end position="477"/>
    </location>
</feature>
<evidence type="ECO:0000313" key="7">
    <source>
        <dbReference type="Proteomes" id="UP000092578"/>
    </source>
</evidence>
<dbReference type="AlphaFoldDB" id="A0A1B9AN74"/>
<accession>A0A1B9AN74</accession>
<reference evidence="7" key="1">
    <citation type="submission" date="2016-05" db="EMBL/GenBank/DDBJ databases">
        <authorList>
            <person name="Liu B."/>
            <person name="Wang J."/>
            <person name="Zhu Y."/>
            <person name="Liu G."/>
            <person name="Chen Q."/>
            <person name="Chen Z."/>
            <person name="Lan J."/>
            <person name="Che J."/>
            <person name="Ge C."/>
            <person name="Shi H."/>
            <person name="Pan Z."/>
            <person name="Liu X."/>
        </authorList>
    </citation>
    <scope>NUCLEOTIDE SEQUENCE [LARGE SCALE GENOMIC DNA]</scope>
    <source>
        <strain evidence="7">FJAT-27215</strain>
    </source>
</reference>
<comment type="similarity">
    <text evidence="1 4">Belongs to the aldehyde dehydrogenase family.</text>
</comment>
<dbReference type="SUPFAM" id="SSF53720">
    <property type="entry name" value="ALDH-like"/>
    <property type="match status" value="1"/>
</dbReference>
<dbReference type="FunFam" id="3.40.605.10:FF:000007">
    <property type="entry name" value="NAD/NADP-dependent betaine aldehyde dehydrogenase"/>
    <property type="match status" value="1"/>
</dbReference>
<dbReference type="InterPro" id="IPR015590">
    <property type="entry name" value="Aldehyde_DH_dom"/>
</dbReference>
<gene>
    <name evidence="6" type="ORF">A8F95_11675</name>
</gene>
<evidence type="ECO:0000256" key="1">
    <source>
        <dbReference type="ARBA" id="ARBA00009986"/>
    </source>
</evidence>